<dbReference type="PANTHER" id="PTHR12486:SF5">
    <property type="entry name" value="ADENOSINE 5'-MONOPHOSPHORAMIDASE HINT3"/>
    <property type="match status" value="1"/>
</dbReference>
<dbReference type="AlphaFoldDB" id="A0A8H3TXT6"/>
<dbReference type="PANTHER" id="PTHR12486">
    <property type="entry name" value="APRATAXIN-RELATED"/>
    <property type="match status" value="1"/>
</dbReference>
<dbReference type="Proteomes" id="UP000620104">
    <property type="component" value="Unassembled WGS sequence"/>
</dbReference>
<dbReference type="GO" id="GO:0000166">
    <property type="term" value="F:nucleotide binding"/>
    <property type="evidence" value="ECO:0007669"/>
    <property type="project" value="UniProtKB-KW"/>
</dbReference>
<feature type="compositionally biased region" description="Low complexity" evidence="3">
    <location>
        <begin position="7"/>
        <end position="18"/>
    </location>
</feature>
<evidence type="ECO:0008006" key="6">
    <source>
        <dbReference type="Google" id="ProtNLM"/>
    </source>
</evidence>
<evidence type="ECO:0000256" key="2">
    <source>
        <dbReference type="ARBA" id="ARBA00022801"/>
    </source>
</evidence>
<keyword evidence="2" id="KW-0378">Hydrolase</keyword>
<evidence type="ECO:0000313" key="5">
    <source>
        <dbReference type="Proteomes" id="UP000620104"/>
    </source>
</evidence>
<keyword evidence="1" id="KW-0547">Nucleotide-binding</keyword>
<dbReference type="OrthoDB" id="2575658at2759"/>
<keyword evidence="5" id="KW-1185">Reference proteome</keyword>
<dbReference type="InterPro" id="IPR036265">
    <property type="entry name" value="HIT-like_sf"/>
</dbReference>
<comment type="caution">
    <text evidence="4">The sequence shown here is derived from an EMBL/GenBank/DDBJ whole genome shotgun (WGS) entry which is preliminary data.</text>
</comment>
<dbReference type="EMBL" id="BLZA01000048">
    <property type="protein sequence ID" value="GHJ89566.1"/>
    <property type="molecule type" value="Genomic_DNA"/>
</dbReference>
<dbReference type="Gene3D" id="3.30.428.10">
    <property type="entry name" value="HIT-like"/>
    <property type="match status" value="1"/>
</dbReference>
<gene>
    <name evidence="4" type="ORF">NliqN6_5968</name>
</gene>
<feature type="region of interest" description="Disordered" evidence="3">
    <location>
        <begin position="1"/>
        <end position="26"/>
    </location>
</feature>
<protein>
    <recommendedName>
        <fullName evidence="6">HIT domain-containing protein</fullName>
    </recommendedName>
</protein>
<organism evidence="4 5">
    <name type="scientific">Naganishia liquefaciens</name>
    <dbReference type="NCBI Taxonomy" id="104408"/>
    <lineage>
        <taxon>Eukaryota</taxon>
        <taxon>Fungi</taxon>
        <taxon>Dikarya</taxon>
        <taxon>Basidiomycota</taxon>
        <taxon>Agaricomycotina</taxon>
        <taxon>Tremellomycetes</taxon>
        <taxon>Filobasidiales</taxon>
        <taxon>Filobasidiaceae</taxon>
        <taxon>Naganishia</taxon>
    </lineage>
</organism>
<name>A0A8H3TXT6_9TREE</name>
<dbReference type="SUPFAM" id="SSF54197">
    <property type="entry name" value="HIT-like"/>
    <property type="match status" value="1"/>
</dbReference>
<dbReference type="Pfam" id="PF11969">
    <property type="entry name" value="DcpS_C"/>
    <property type="match status" value="1"/>
</dbReference>
<dbReference type="GO" id="GO:0016787">
    <property type="term" value="F:hydrolase activity"/>
    <property type="evidence" value="ECO:0007669"/>
    <property type="project" value="UniProtKB-KW"/>
</dbReference>
<reference evidence="4" key="1">
    <citation type="submission" date="2020-07" db="EMBL/GenBank/DDBJ databases">
        <title>Draft Genome Sequence of a Deep-Sea Yeast, Naganishia (Cryptococcus) liquefaciens strain N6.</title>
        <authorList>
            <person name="Han Y.W."/>
            <person name="Kajitani R."/>
            <person name="Morimoto H."/>
            <person name="Parhat M."/>
            <person name="Tsubouchi H."/>
            <person name="Bakenova O."/>
            <person name="Ogata M."/>
            <person name="Argunhan B."/>
            <person name="Aoki R."/>
            <person name="Kajiwara S."/>
            <person name="Itoh T."/>
            <person name="Iwasaki H."/>
        </authorList>
    </citation>
    <scope>NUCLEOTIDE SEQUENCE</scope>
    <source>
        <strain evidence="4">N6</strain>
    </source>
</reference>
<evidence type="ECO:0000256" key="1">
    <source>
        <dbReference type="ARBA" id="ARBA00022741"/>
    </source>
</evidence>
<evidence type="ECO:0000256" key="3">
    <source>
        <dbReference type="SAM" id="MobiDB-lite"/>
    </source>
</evidence>
<evidence type="ECO:0000313" key="4">
    <source>
        <dbReference type="EMBL" id="GHJ89566.1"/>
    </source>
</evidence>
<sequence length="169" mass="18761">MTDEVCSAASLSSMIKSSTPGSEAEARQPDRLCKFCAVTPENGFTIEESDAVENGLIAFHVKPRPAGKIHLLVVPRDQHITSVKALDSSDFGLVLRMVRMAKRLLKEKGFSEEKQILAFHNPPSVWQLHLHAIGLPWTESEKHHFEKSNPRYVTASEQLGLLAEKGFAK</sequence>
<proteinExistence type="predicted"/>
<accession>A0A8H3TXT6</accession>